<evidence type="ECO:0000313" key="4">
    <source>
        <dbReference type="Proteomes" id="UP001163850"/>
    </source>
</evidence>
<proteinExistence type="predicted"/>
<comment type="caution">
    <text evidence="3">The sequence shown here is derived from an EMBL/GenBank/DDBJ whole genome shotgun (WGS) entry which is preliminary data.</text>
</comment>
<dbReference type="Proteomes" id="UP001163850">
    <property type="component" value="Unassembled WGS sequence"/>
</dbReference>
<dbReference type="EMBL" id="MU803337">
    <property type="protein sequence ID" value="KAJ3978360.1"/>
    <property type="molecule type" value="Genomic_DNA"/>
</dbReference>
<evidence type="ECO:0000256" key="2">
    <source>
        <dbReference type="SAM" id="SignalP"/>
    </source>
</evidence>
<keyword evidence="2" id="KW-0732">Signal</keyword>
<evidence type="ECO:0000256" key="1">
    <source>
        <dbReference type="SAM" id="MobiDB-lite"/>
    </source>
</evidence>
<organism evidence="3 4">
    <name type="scientific">Lentinula detonsa</name>
    <dbReference type="NCBI Taxonomy" id="2804962"/>
    <lineage>
        <taxon>Eukaryota</taxon>
        <taxon>Fungi</taxon>
        <taxon>Dikarya</taxon>
        <taxon>Basidiomycota</taxon>
        <taxon>Agaricomycotina</taxon>
        <taxon>Agaricomycetes</taxon>
        <taxon>Agaricomycetidae</taxon>
        <taxon>Agaricales</taxon>
        <taxon>Marasmiineae</taxon>
        <taxon>Omphalotaceae</taxon>
        <taxon>Lentinula</taxon>
    </lineage>
</organism>
<dbReference type="AlphaFoldDB" id="A0AA38PMM0"/>
<feature type="chain" id="PRO_5041318041" evidence="2">
    <location>
        <begin position="25"/>
        <end position="167"/>
    </location>
</feature>
<evidence type="ECO:0000313" key="3">
    <source>
        <dbReference type="EMBL" id="KAJ3978360.1"/>
    </source>
</evidence>
<gene>
    <name evidence="3" type="ORF">F5890DRAFT_1560486</name>
</gene>
<feature type="signal peptide" evidence="2">
    <location>
        <begin position="1"/>
        <end position="24"/>
    </location>
</feature>
<sequence length="167" mass="18688">MNNPAQNKQLSLMLLFLIAGCTSSMNASSDSESENYLSPPSEKHTVNENRVGLKNRLQLRRDLFPVYKDYAVSVRVVLPIALQPLAYQLKDVRLRNTLLDLVPVGTVPSVVMYAFIQPYVPRALEETKNTTLQAAVDVTIHAGAFICTFTHSIWGYASYQSALEQNR</sequence>
<reference evidence="3" key="1">
    <citation type="submission" date="2022-08" db="EMBL/GenBank/DDBJ databases">
        <authorList>
            <consortium name="DOE Joint Genome Institute"/>
            <person name="Min B."/>
            <person name="Riley R."/>
            <person name="Sierra-Patev S."/>
            <person name="Naranjo-Ortiz M."/>
            <person name="Looney B."/>
            <person name="Konkel Z."/>
            <person name="Slot J.C."/>
            <person name="Sakamoto Y."/>
            <person name="Steenwyk J.L."/>
            <person name="Rokas A."/>
            <person name="Carro J."/>
            <person name="Camarero S."/>
            <person name="Ferreira P."/>
            <person name="Molpeceres G."/>
            <person name="Ruiz-Duenas F.J."/>
            <person name="Serrano A."/>
            <person name="Henrissat B."/>
            <person name="Drula E."/>
            <person name="Hughes K.W."/>
            <person name="Mata J.L."/>
            <person name="Ishikawa N.K."/>
            <person name="Vargas-Isla R."/>
            <person name="Ushijima S."/>
            <person name="Smith C.A."/>
            <person name="Ahrendt S."/>
            <person name="Andreopoulos W."/>
            <person name="He G."/>
            <person name="Labutti K."/>
            <person name="Lipzen A."/>
            <person name="Ng V."/>
            <person name="Sandor L."/>
            <person name="Barry K."/>
            <person name="Martinez A.T."/>
            <person name="Xiao Y."/>
            <person name="Gibbons J.G."/>
            <person name="Terashima K."/>
            <person name="Hibbett D.S."/>
            <person name="Grigoriev I.V."/>
        </authorList>
    </citation>
    <scope>NUCLEOTIDE SEQUENCE</scope>
    <source>
        <strain evidence="3">TFB7829</strain>
    </source>
</reference>
<protein>
    <submittedName>
        <fullName evidence="3">Uncharacterized protein</fullName>
    </submittedName>
</protein>
<name>A0AA38PMM0_9AGAR</name>
<feature type="region of interest" description="Disordered" evidence="1">
    <location>
        <begin position="29"/>
        <end position="49"/>
    </location>
</feature>
<accession>A0AA38PMM0</accession>